<evidence type="ECO:0000256" key="1">
    <source>
        <dbReference type="SAM" id="Phobius"/>
    </source>
</evidence>
<feature type="transmembrane region" description="Helical" evidence="1">
    <location>
        <begin position="152"/>
        <end position="173"/>
    </location>
</feature>
<gene>
    <name evidence="2" type="ordered locus">MS0572</name>
</gene>
<evidence type="ECO:0000313" key="3">
    <source>
        <dbReference type="Proteomes" id="UP000000607"/>
    </source>
</evidence>
<feature type="transmembrane region" description="Helical" evidence="1">
    <location>
        <begin position="7"/>
        <end position="31"/>
    </location>
</feature>
<accession>Q65V31</accession>
<dbReference type="HOGENOM" id="CLU_112460_0_0_6"/>
<keyword evidence="1" id="KW-0472">Membrane</keyword>
<keyword evidence="3" id="KW-1185">Reference proteome</keyword>
<evidence type="ECO:0008006" key="4">
    <source>
        <dbReference type="Google" id="ProtNLM"/>
    </source>
</evidence>
<dbReference type="STRING" id="221988.MS0572"/>
<protein>
    <recommendedName>
        <fullName evidence="4">DUF1523 domain-containing protein</fullName>
    </recommendedName>
</protein>
<sequence length="177" mass="20863">MKSMRKFIKYFLLTVVFVFHVVLFAGINYVFPHYETTKITGVEVKRVDKDGPITKANPADGPTRDVYYIYTQQPDKQKPMVYRNEDTRWGFPFYFKFGSADLQAKASTFAQDQRLVEIKYYGWRIVMFDEFRNAVSMREVTEDSGSHPILSYIFYFLGIITLFFSIQLIRGWFDSEA</sequence>
<dbReference type="EMBL" id="AE016827">
    <property type="protein sequence ID" value="AAU37179.1"/>
    <property type="molecule type" value="Genomic_DNA"/>
</dbReference>
<dbReference type="InterPro" id="IPR011088">
    <property type="entry name" value="Phage_phiNM3_A0EWY4"/>
</dbReference>
<evidence type="ECO:0000313" key="2">
    <source>
        <dbReference type="EMBL" id="AAU37179.1"/>
    </source>
</evidence>
<keyword evidence="1" id="KW-0812">Transmembrane</keyword>
<proteinExistence type="predicted"/>
<organism evidence="2 3">
    <name type="scientific">Mannheimia succiniciproducens (strain KCTC 0769BP / MBEL55E)</name>
    <dbReference type="NCBI Taxonomy" id="221988"/>
    <lineage>
        <taxon>Bacteria</taxon>
        <taxon>Pseudomonadati</taxon>
        <taxon>Pseudomonadota</taxon>
        <taxon>Gammaproteobacteria</taxon>
        <taxon>Pasteurellales</taxon>
        <taxon>Pasteurellaceae</taxon>
        <taxon>Basfia</taxon>
    </lineage>
</organism>
<keyword evidence="1" id="KW-1133">Transmembrane helix</keyword>
<dbReference type="KEGG" id="msu:MS0572"/>
<dbReference type="eggNOG" id="ENOG5032VK6">
    <property type="taxonomic scope" value="Bacteria"/>
</dbReference>
<reference evidence="2 3" key="1">
    <citation type="journal article" date="2004" name="Nat. Biotechnol.">
        <title>The genome sequence of the capnophilic rumen bacterium Mannheimia succiniciproducens.</title>
        <authorList>
            <person name="Hong S.H."/>
            <person name="Kim J.S."/>
            <person name="Lee S.Y."/>
            <person name="In Y.H."/>
            <person name="Choi S.S."/>
            <person name="Rih J.-K."/>
            <person name="Kim C.H."/>
            <person name="Jeong H."/>
            <person name="Hur C.G."/>
            <person name="Kim J.J."/>
        </authorList>
    </citation>
    <scope>NUCLEOTIDE SEQUENCE [LARGE SCALE GENOMIC DNA]</scope>
    <source>
        <strain evidence="3">KCTC 0769BP / MBEL55E</strain>
    </source>
</reference>
<dbReference type="AlphaFoldDB" id="Q65V31"/>
<name>Q65V31_MANSM</name>
<dbReference type="Proteomes" id="UP000000607">
    <property type="component" value="Chromosome"/>
</dbReference>
<dbReference type="Pfam" id="PF07509">
    <property type="entry name" value="DUF1523"/>
    <property type="match status" value="1"/>
</dbReference>